<reference evidence="6 7" key="1">
    <citation type="submission" date="2022-10" db="EMBL/GenBank/DDBJ databases">
        <title>The complete genomes of actinobacterial strains from the NBC collection.</title>
        <authorList>
            <person name="Joergensen T.S."/>
            <person name="Alvarez Arevalo M."/>
            <person name="Sterndorff E.B."/>
            <person name="Faurdal D."/>
            <person name="Vuksanovic O."/>
            <person name="Mourched A.-S."/>
            <person name="Charusanti P."/>
            <person name="Shaw S."/>
            <person name="Blin K."/>
            <person name="Weber T."/>
        </authorList>
    </citation>
    <scope>NUCLEOTIDE SEQUENCE [LARGE SCALE GENOMIC DNA]</scope>
    <source>
        <strain evidence="6 7">NBC_00206</strain>
    </source>
</reference>
<evidence type="ECO:0000256" key="2">
    <source>
        <dbReference type="ARBA" id="ARBA00022679"/>
    </source>
</evidence>
<evidence type="ECO:0000256" key="4">
    <source>
        <dbReference type="RuleBase" id="RU003694"/>
    </source>
</evidence>
<organism evidence="6 7">
    <name type="scientific">Streptomyces nigra</name>
    <dbReference type="NCBI Taxonomy" id="1827580"/>
    <lineage>
        <taxon>Bacteria</taxon>
        <taxon>Bacillati</taxon>
        <taxon>Actinomycetota</taxon>
        <taxon>Actinomycetes</taxon>
        <taxon>Kitasatosporales</taxon>
        <taxon>Streptomycetaceae</taxon>
        <taxon>Streptomyces</taxon>
    </lineage>
</organism>
<evidence type="ECO:0000259" key="5">
    <source>
        <dbReference type="PROSITE" id="PS52004"/>
    </source>
</evidence>
<dbReference type="SUPFAM" id="SSF53901">
    <property type="entry name" value="Thiolase-like"/>
    <property type="match status" value="2"/>
</dbReference>
<keyword evidence="3" id="KW-0012">Acyltransferase</keyword>
<dbReference type="InterPro" id="IPR016039">
    <property type="entry name" value="Thiolase-like"/>
</dbReference>
<dbReference type="PANTHER" id="PTHR11712">
    <property type="entry name" value="POLYKETIDE SYNTHASE-RELATED"/>
    <property type="match status" value="1"/>
</dbReference>
<dbReference type="InterPro" id="IPR000794">
    <property type="entry name" value="Beta-ketoacyl_synthase"/>
</dbReference>
<evidence type="ECO:0000313" key="6">
    <source>
        <dbReference type="EMBL" id="WTO83801.1"/>
    </source>
</evidence>
<dbReference type="PANTHER" id="PTHR11712:SF347">
    <property type="entry name" value="BETA KETOACYL-ACYL CARRIER PROTEIN SYNTHASE"/>
    <property type="match status" value="1"/>
</dbReference>
<evidence type="ECO:0000313" key="7">
    <source>
        <dbReference type="Proteomes" id="UP001622690"/>
    </source>
</evidence>
<feature type="domain" description="Ketosynthase family 3 (KS3)" evidence="5">
    <location>
        <begin position="4"/>
        <end position="399"/>
    </location>
</feature>
<dbReference type="Proteomes" id="UP001622690">
    <property type="component" value="Chromosome"/>
</dbReference>
<proteinExistence type="inferred from homology"/>
<evidence type="ECO:0000256" key="3">
    <source>
        <dbReference type="ARBA" id="ARBA00023315"/>
    </source>
</evidence>
<dbReference type="Pfam" id="PF02801">
    <property type="entry name" value="Ketoacyl-synt_C"/>
    <property type="match status" value="1"/>
</dbReference>
<comment type="similarity">
    <text evidence="1 4">Belongs to the thiolase-like superfamily. Beta-ketoacyl-ACP synthases family.</text>
</comment>
<protein>
    <submittedName>
        <fullName evidence="6">Beta-ketoacyl-[acyl-carrier-protein] synthase family protein</fullName>
    </submittedName>
</protein>
<dbReference type="InterPro" id="IPR014031">
    <property type="entry name" value="Ketoacyl_synth_C"/>
</dbReference>
<dbReference type="InterPro" id="IPR014030">
    <property type="entry name" value="Ketoacyl_synth_N"/>
</dbReference>
<dbReference type="RefSeq" id="WP_406257867.1">
    <property type="nucleotide sequence ID" value="NZ_CP108125.1"/>
</dbReference>
<keyword evidence="7" id="KW-1185">Reference proteome</keyword>
<dbReference type="Pfam" id="PF00109">
    <property type="entry name" value="ketoacyl-synt"/>
    <property type="match status" value="1"/>
</dbReference>
<dbReference type="PROSITE" id="PS00606">
    <property type="entry name" value="KS3_1"/>
    <property type="match status" value="1"/>
</dbReference>
<name>A0ABZ1IU22_9ACTN</name>
<accession>A0ABZ1IU22</accession>
<dbReference type="Gene3D" id="3.40.47.10">
    <property type="match status" value="1"/>
</dbReference>
<dbReference type="PROSITE" id="PS52004">
    <property type="entry name" value="KS3_2"/>
    <property type="match status" value="1"/>
</dbReference>
<dbReference type="InterPro" id="IPR020841">
    <property type="entry name" value="PKS_Beta-ketoAc_synthase_dom"/>
</dbReference>
<dbReference type="CDD" id="cd00834">
    <property type="entry name" value="KAS_I_II"/>
    <property type="match status" value="1"/>
</dbReference>
<dbReference type="InterPro" id="IPR018201">
    <property type="entry name" value="Ketoacyl_synth_AS"/>
</dbReference>
<keyword evidence="2 4" id="KW-0808">Transferase</keyword>
<evidence type="ECO:0000256" key="1">
    <source>
        <dbReference type="ARBA" id="ARBA00008467"/>
    </source>
</evidence>
<dbReference type="SMART" id="SM00825">
    <property type="entry name" value="PKS_KS"/>
    <property type="match status" value="1"/>
</dbReference>
<gene>
    <name evidence="6" type="ORF">OHU27_15755</name>
</gene>
<sequence>MTGRPAVAVTGLGVRCAAGSTPDELWDSLLHGRSAVSLHSFDADGTVVHPASAMRGFDPAGYLAPKEVRRTDRAVQLAVCAALDAVTDAGGLHVAPERRAVVTGTGYGGVTSQENGIGQPDVLYAPRLMNNAGAYWITAKLDVTGPSLTISTACSSGTHAVGEALQMIRSGCADVVVAGGHDSPLTPTTALAFGRAGAMVTSCAEPESASRPFDAARQGFVLAEGAAFLVLERLDLARARGARVYATLTGYGRTSDAFHLTAPHPDGAGARACMERALADAGTTADAVTHVNAHGTGTELNDLAEARAISALFGPRRVPVTAPKAVTGHGLGLAGALEAVVTALSVREGIAPPTAHLTRLDPRCELDVVVGEPRKIPDGPVLSNSFAFGGHNACVVLDSPRL</sequence>
<dbReference type="EMBL" id="CP108125">
    <property type="protein sequence ID" value="WTO83801.1"/>
    <property type="molecule type" value="Genomic_DNA"/>
</dbReference>